<reference evidence="2" key="1">
    <citation type="journal article" date="2023" name="Mol. Phylogenet. Evol.">
        <title>Genome-scale phylogeny and comparative genomics of the fungal order Sordariales.</title>
        <authorList>
            <person name="Hensen N."/>
            <person name="Bonometti L."/>
            <person name="Westerberg I."/>
            <person name="Brannstrom I.O."/>
            <person name="Guillou S."/>
            <person name="Cros-Aarteil S."/>
            <person name="Calhoun S."/>
            <person name="Haridas S."/>
            <person name="Kuo A."/>
            <person name="Mondo S."/>
            <person name="Pangilinan J."/>
            <person name="Riley R."/>
            <person name="LaButti K."/>
            <person name="Andreopoulos B."/>
            <person name="Lipzen A."/>
            <person name="Chen C."/>
            <person name="Yan M."/>
            <person name="Daum C."/>
            <person name="Ng V."/>
            <person name="Clum A."/>
            <person name="Steindorff A."/>
            <person name="Ohm R.A."/>
            <person name="Martin F."/>
            <person name="Silar P."/>
            <person name="Natvig D.O."/>
            <person name="Lalanne C."/>
            <person name="Gautier V."/>
            <person name="Ament-Velasquez S.L."/>
            <person name="Kruys A."/>
            <person name="Hutchinson M.I."/>
            <person name="Powell A.J."/>
            <person name="Barry K."/>
            <person name="Miller A.N."/>
            <person name="Grigoriev I.V."/>
            <person name="Debuchy R."/>
            <person name="Gladieux P."/>
            <person name="Hiltunen Thoren M."/>
            <person name="Johannesson H."/>
        </authorList>
    </citation>
    <scope>NUCLEOTIDE SEQUENCE</scope>
    <source>
        <strain evidence="2">CBS 315.58</strain>
    </source>
</reference>
<dbReference type="EMBL" id="MU863995">
    <property type="protein sequence ID" value="KAK4196052.1"/>
    <property type="molecule type" value="Genomic_DNA"/>
</dbReference>
<evidence type="ECO:0000313" key="2">
    <source>
        <dbReference type="EMBL" id="KAK4196052.1"/>
    </source>
</evidence>
<dbReference type="AlphaFoldDB" id="A0AAN6XCF0"/>
<accession>A0AAN6XCF0</accession>
<dbReference type="Proteomes" id="UP001303160">
    <property type="component" value="Unassembled WGS sequence"/>
</dbReference>
<organism evidence="2 3">
    <name type="scientific">Triangularia verruculosa</name>
    <dbReference type="NCBI Taxonomy" id="2587418"/>
    <lineage>
        <taxon>Eukaryota</taxon>
        <taxon>Fungi</taxon>
        <taxon>Dikarya</taxon>
        <taxon>Ascomycota</taxon>
        <taxon>Pezizomycotina</taxon>
        <taxon>Sordariomycetes</taxon>
        <taxon>Sordariomycetidae</taxon>
        <taxon>Sordariales</taxon>
        <taxon>Podosporaceae</taxon>
        <taxon>Triangularia</taxon>
    </lineage>
</organism>
<evidence type="ECO:0000256" key="1">
    <source>
        <dbReference type="SAM" id="MobiDB-lite"/>
    </source>
</evidence>
<protein>
    <submittedName>
        <fullName evidence="2">Uncharacterized protein</fullName>
    </submittedName>
</protein>
<evidence type="ECO:0000313" key="3">
    <source>
        <dbReference type="Proteomes" id="UP001303160"/>
    </source>
</evidence>
<gene>
    <name evidence="2" type="ORF">QBC40DRAFT_300658</name>
</gene>
<comment type="caution">
    <text evidence="2">The sequence shown here is derived from an EMBL/GenBank/DDBJ whole genome shotgun (WGS) entry which is preliminary data.</text>
</comment>
<feature type="region of interest" description="Disordered" evidence="1">
    <location>
        <begin position="78"/>
        <end position="99"/>
    </location>
</feature>
<sequence>MPMRTIVARLRHNDPGCSTTYVHGINSTRSLLTPALTPPSTFGFSAYVENTIHLRESSRLGGVSELMAANHMGWHSWSKKTPGKYSRRDQQTLSGTPSSMRDRAAACARYLGFSEISSLASRLYAVHDPTSPAGQYDFCDAKAFLEALLLFQKLLGHTNRNLLDLGYKGVMRLLPSHIPRCLHPHQLTTRHEGLADDAVPGVERGASDTLQGQVVPRVCPRFFDTGAPEVHFSSESQIKWPGFFCPGITSLLIMSPCRITTQPPETVYCNQPITPEITASFTVAEYQGDLNFDDYTKFLANVSLYTDYNMETPVESLAMASPNDWTTNEAVHFSFPQAAVPNPGSYYLQVTVYYPTEIDYENVGVVYSGALTAF</sequence>
<name>A0AAN6XCF0_9PEZI</name>
<keyword evidence="3" id="KW-1185">Reference proteome</keyword>
<proteinExistence type="predicted"/>
<reference evidence="2" key="2">
    <citation type="submission" date="2023-05" db="EMBL/GenBank/DDBJ databases">
        <authorList>
            <consortium name="Lawrence Berkeley National Laboratory"/>
            <person name="Steindorff A."/>
            <person name="Hensen N."/>
            <person name="Bonometti L."/>
            <person name="Westerberg I."/>
            <person name="Brannstrom I.O."/>
            <person name="Guillou S."/>
            <person name="Cros-Aarteil S."/>
            <person name="Calhoun S."/>
            <person name="Haridas S."/>
            <person name="Kuo A."/>
            <person name="Mondo S."/>
            <person name="Pangilinan J."/>
            <person name="Riley R."/>
            <person name="Labutti K."/>
            <person name="Andreopoulos B."/>
            <person name="Lipzen A."/>
            <person name="Chen C."/>
            <person name="Yanf M."/>
            <person name="Daum C."/>
            <person name="Ng V."/>
            <person name="Clum A."/>
            <person name="Ohm R."/>
            <person name="Martin F."/>
            <person name="Silar P."/>
            <person name="Natvig D."/>
            <person name="Lalanne C."/>
            <person name="Gautier V."/>
            <person name="Ament-Velasquez S.L."/>
            <person name="Kruys A."/>
            <person name="Hutchinson M.I."/>
            <person name="Powell A.J."/>
            <person name="Barry K."/>
            <person name="Miller A.N."/>
            <person name="Grigoriev I.V."/>
            <person name="Debuchy R."/>
            <person name="Gladieux P."/>
            <person name="Thoren M.H."/>
            <person name="Johannesson H."/>
        </authorList>
    </citation>
    <scope>NUCLEOTIDE SEQUENCE</scope>
    <source>
        <strain evidence="2">CBS 315.58</strain>
    </source>
</reference>